<evidence type="ECO:0000259" key="1">
    <source>
        <dbReference type="Pfam" id="PF05685"/>
    </source>
</evidence>
<reference evidence="2 3" key="1">
    <citation type="journal article" date="2013" name="Front. Microbiol.">
        <title>Comparative genomic analyses of the cyanobacterium, Lyngbya aestuarii BL J, a powerful hydrogen producer.</title>
        <authorList>
            <person name="Kothari A."/>
            <person name="Vaughn M."/>
            <person name="Garcia-Pichel F."/>
        </authorList>
    </citation>
    <scope>NUCLEOTIDE SEQUENCE [LARGE SCALE GENOMIC DNA]</scope>
    <source>
        <strain evidence="2 3">BL J</strain>
    </source>
</reference>
<protein>
    <recommendedName>
        <fullName evidence="1">Putative restriction endonuclease domain-containing protein</fullName>
    </recommendedName>
</protein>
<dbReference type="InterPro" id="IPR012296">
    <property type="entry name" value="Nuclease_put_TT1808"/>
</dbReference>
<dbReference type="PATRIC" id="fig|1348334.3.peg.5765"/>
<dbReference type="InterPro" id="IPR011335">
    <property type="entry name" value="Restrct_endonuc-II-like"/>
</dbReference>
<dbReference type="Gene3D" id="3.90.1570.10">
    <property type="entry name" value="tt1808, chain A"/>
    <property type="match status" value="1"/>
</dbReference>
<name>U7QAI4_9CYAN</name>
<dbReference type="EMBL" id="AUZM01000131">
    <property type="protein sequence ID" value="ERT04030.1"/>
    <property type="molecule type" value="Genomic_DNA"/>
</dbReference>
<comment type="caution">
    <text evidence="2">The sequence shown here is derived from an EMBL/GenBank/DDBJ whole genome shotgun (WGS) entry which is preliminary data.</text>
</comment>
<dbReference type="SUPFAM" id="SSF52980">
    <property type="entry name" value="Restriction endonuclease-like"/>
    <property type="match status" value="1"/>
</dbReference>
<dbReference type="AlphaFoldDB" id="U7QAI4"/>
<feature type="domain" description="Putative restriction endonuclease" evidence="1">
    <location>
        <begin position="13"/>
        <end position="179"/>
    </location>
</feature>
<sequence length="189" mass="21563">MVSVTQVQPQITLEEFLELPETKPASEYIEGKIEQKPMPPGEHSVLQGRLGTVINEVFLPKKLAYAFPELRCTFGGRSVVPDISVFTWDRIPKTEQGKIANRFEVHPDWVIEILSPEQSANQVIRKIIFCINQGTQLGWLIDPTDESVMIFQPNLFPEVKLGEEILPPLETLQDLQLSAKEMFSWLNFE</sequence>
<proteinExistence type="predicted"/>
<dbReference type="Proteomes" id="UP000017127">
    <property type="component" value="Unassembled WGS sequence"/>
</dbReference>
<dbReference type="OrthoDB" id="517930at2"/>
<dbReference type="PANTHER" id="PTHR34107:SF5">
    <property type="entry name" value="SLL1355 PROTEIN"/>
    <property type="match status" value="1"/>
</dbReference>
<dbReference type="CDD" id="cd06260">
    <property type="entry name" value="DUF820-like"/>
    <property type="match status" value="1"/>
</dbReference>
<organism evidence="2 3">
    <name type="scientific">Lyngbya aestuarii BL J</name>
    <dbReference type="NCBI Taxonomy" id="1348334"/>
    <lineage>
        <taxon>Bacteria</taxon>
        <taxon>Bacillati</taxon>
        <taxon>Cyanobacteriota</taxon>
        <taxon>Cyanophyceae</taxon>
        <taxon>Oscillatoriophycideae</taxon>
        <taxon>Oscillatoriales</taxon>
        <taxon>Microcoleaceae</taxon>
        <taxon>Lyngbya</taxon>
    </lineage>
</organism>
<dbReference type="Pfam" id="PF05685">
    <property type="entry name" value="Uma2"/>
    <property type="match status" value="1"/>
</dbReference>
<keyword evidence="3" id="KW-1185">Reference proteome</keyword>
<dbReference type="PANTHER" id="PTHR34107">
    <property type="entry name" value="SLL0198 PROTEIN-RELATED"/>
    <property type="match status" value="1"/>
</dbReference>
<gene>
    <name evidence="2" type="ORF">M595_6023</name>
</gene>
<dbReference type="InterPro" id="IPR008538">
    <property type="entry name" value="Uma2"/>
</dbReference>
<evidence type="ECO:0000313" key="2">
    <source>
        <dbReference type="EMBL" id="ERT04030.1"/>
    </source>
</evidence>
<evidence type="ECO:0000313" key="3">
    <source>
        <dbReference type="Proteomes" id="UP000017127"/>
    </source>
</evidence>
<dbReference type="RefSeq" id="WP_023069678.1">
    <property type="nucleotide sequence ID" value="NZ_AUZM01000131.1"/>
</dbReference>
<accession>U7QAI4</accession>